<evidence type="ECO:0000313" key="6">
    <source>
        <dbReference type="EMBL" id="KFG27122.1"/>
    </source>
</evidence>
<dbReference type="Proteomes" id="UP000005622">
    <property type="component" value="Unassembled WGS sequence"/>
</dbReference>
<reference evidence="6" key="2">
    <citation type="submission" date="2012-10" db="EMBL/GenBank/DDBJ databases">
        <authorList>
            <consortium name="The Broad Institute Genome Sequencing Platform"/>
            <consortium name="The Broad Institute Genome Sequencing Center for Infectious Disease"/>
            <person name="Cuomo C."/>
            <person name="Troemel E."/>
            <person name="Walker B."/>
            <person name="Young S.K."/>
            <person name="Zeng Q."/>
            <person name="Gargeya S."/>
            <person name="Fitzgerald M."/>
            <person name="Haas B."/>
            <person name="Abouelleil A."/>
            <person name="Alvarado L."/>
            <person name="Arachchi H.M."/>
            <person name="Berlin A.M."/>
            <person name="Chapman S.B."/>
            <person name="Goldberg J."/>
            <person name="Griggs A."/>
            <person name="Gujja S."/>
            <person name="Hansen M."/>
            <person name="Howarth C."/>
            <person name="Imamovic A."/>
            <person name="Larimer J."/>
            <person name="McCowan C."/>
            <person name="Murphy C."/>
            <person name="Neiman D."/>
            <person name="Pearson M."/>
            <person name="Priest M."/>
            <person name="Roberts A."/>
            <person name="Saif S."/>
            <person name="Shea T."/>
            <person name="Sisk P."/>
            <person name="Sykes S."/>
            <person name="Wortman J."/>
            <person name="Nusbaum C."/>
            <person name="Birren B."/>
        </authorList>
    </citation>
    <scope>NUCLEOTIDE SEQUENCE</scope>
    <source>
        <strain evidence="6">ERTm6</strain>
    </source>
</reference>
<dbReference type="EMBL" id="AKIJ01000001">
    <property type="protein sequence ID" value="KFG27122.1"/>
    <property type="molecule type" value="Genomic_DNA"/>
</dbReference>
<dbReference type="GO" id="GO:0006412">
    <property type="term" value="P:translation"/>
    <property type="evidence" value="ECO:0007669"/>
    <property type="project" value="InterPro"/>
</dbReference>
<dbReference type="InterPro" id="IPR014401">
    <property type="entry name" value="Ribosomal_eS6-like"/>
</dbReference>
<keyword evidence="7" id="KW-1185">Reference proteome</keyword>
<evidence type="ECO:0000256" key="1">
    <source>
        <dbReference type="ARBA" id="ARBA00009312"/>
    </source>
</evidence>
<sequence>MKLSIANPERTTQKVIEIEHNVESALYEKRIMDVIEGEIIAPEWKGFLLQLTGGTDKQGFPMKPGVMTPDRVRLLLKKNDVGFRCTERGLRRRKSVRGDVVSEHIGVLNLKVVKEGEHVFEGFNDVINPLTRGPKRASKIRKLFGLSSDVMNLEDYVIPHVKTTKSGETKIVKPKIQRLITEQRVQRWQNRIAERIERQKLAREKKAKYFAMMKERGLLTSRSEGFKTRRTSA</sequence>
<dbReference type="GO" id="GO:0003735">
    <property type="term" value="F:structural constituent of ribosome"/>
    <property type="evidence" value="ECO:0007669"/>
    <property type="project" value="InterPro"/>
</dbReference>
<dbReference type="STRING" id="944018.H8ZDM5"/>
<dbReference type="Pfam" id="PF01092">
    <property type="entry name" value="Ribosomal_S6e"/>
    <property type="match status" value="1"/>
</dbReference>
<dbReference type="GO" id="GO:0005840">
    <property type="term" value="C:ribosome"/>
    <property type="evidence" value="ECO:0007669"/>
    <property type="project" value="UniProtKB-KW"/>
</dbReference>
<dbReference type="InterPro" id="IPR001377">
    <property type="entry name" value="Ribosomal_eS6"/>
</dbReference>
<name>H8ZDM5_NEMA1</name>
<dbReference type="Gene3D" id="1.20.5.2650">
    <property type="match status" value="1"/>
</dbReference>
<dbReference type="AlphaFoldDB" id="H8ZDM5"/>
<accession>H8ZDM5</accession>
<dbReference type="GO" id="GO:1990904">
    <property type="term" value="C:ribonucleoprotein complex"/>
    <property type="evidence" value="ECO:0007669"/>
    <property type="project" value="UniProtKB-KW"/>
</dbReference>
<reference evidence="6 7" key="3">
    <citation type="journal article" date="2014" name="Genome Announc.">
        <title>Genome Sequence of the Microsporidian Species Nematocida sp1 Strain ERTm6 (ATCC PRA-372).</title>
        <authorList>
            <person name="Bakowski M.A."/>
            <person name="Priest M."/>
            <person name="Young S."/>
            <person name="Cuomo C.A."/>
            <person name="Troemel E.R."/>
        </authorList>
    </citation>
    <scope>NUCLEOTIDE SEQUENCE [LARGE SCALE GENOMIC DNA]</scope>
    <source>
        <strain evidence="6 7">ERTm6</strain>
    </source>
</reference>
<dbReference type="HOGENOM" id="CLU_046346_0_1_1"/>
<evidence type="ECO:0000313" key="7">
    <source>
        <dbReference type="Proteomes" id="UP000054524"/>
    </source>
</evidence>
<evidence type="ECO:0000256" key="4">
    <source>
        <dbReference type="PIRNR" id="PIRNR002129"/>
    </source>
</evidence>
<dbReference type="Proteomes" id="UP000054524">
    <property type="component" value="Unassembled WGS sequence"/>
</dbReference>
<gene>
    <name evidence="5" type="ORF">NERG_01696</name>
    <name evidence="6" type="ORF">NESG_00197</name>
</gene>
<dbReference type="OrthoDB" id="10260596at2759"/>
<comment type="similarity">
    <text evidence="1 4">Belongs to the eukaryotic ribosomal protein eS6 family.</text>
</comment>
<proteinExistence type="inferred from homology"/>
<keyword evidence="3 4" id="KW-0687">Ribonucleoprotein</keyword>
<dbReference type="PROSITE" id="PS00578">
    <property type="entry name" value="RIBOSOMAL_S6E"/>
    <property type="match status" value="1"/>
</dbReference>
<dbReference type="EMBL" id="JH604636">
    <property type="protein sequence ID" value="EHY65250.1"/>
    <property type="molecule type" value="Genomic_DNA"/>
</dbReference>
<dbReference type="InterPro" id="IPR018282">
    <property type="entry name" value="Ribosomal_eS6_CS"/>
</dbReference>
<protein>
    <recommendedName>
        <fullName evidence="4">40S ribosomal protein S6</fullName>
    </recommendedName>
</protein>
<dbReference type="PIRSF" id="PIRSF002129">
    <property type="entry name" value="Ribosom_S6_euk"/>
    <property type="match status" value="1"/>
</dbReference>
<evidence type="ECO:0000256" key="2">
    <source>
        <dbReference type="ARBA" id="ARBA00022980"/>
    </source>
</evidence>
<evidence type="ECO:0000256" key="3">
    <source>
        <dbReference type="ARBA" id="ARBA00023274"/>
    </source>
</evidence>
<accession>A0A086J4Q4</accession>
<keyword evidence="2 4" id="KW-0689">Ribosomal protein</keyword>
<dbReference type="SMART" id="SM01405">
    <property type="entry name" value="Ribosomal_S6e"/>
    <property type="match status" value="1"/>
</dbReference>
<organism evidence="5">
    <name type="scientific">Nematocida ausubeli (strain ATCC PRA-371 / ERTm2)</name>
    <name type="common">Nematode killer fungus</name>
    <dbReference type="NCBI Taxonomy" id="1913371"/>
    <lineage>
        <taxon>Eukaryota</taxon>
        <taxon>Fungi</taxon>
        <taxon>Fungi incertae sedis</taxon>
        <taxon>Microsporidia</taxon>
        <taxon>Nematocida</taxon>
    </lineage>
</organism>
<reference evidence="5" key="1">
    <citation type="submission" date="2011-03" db="EMBL/GenBank/DDBJ databases">
        <title>The Genome Sequence of Nematocida sp1 strain ERTm2.</title>
        <authorList>
            <consortium name="The Broad Institute Genome Sequencing Platform"/>
            <consortium name="The Broad Institute Genome Sequencing Center for Infectious Disease"/>
            <person name="Cuomo C."/>
            <person name="Troemel E."/>
            <person name="Young S.K."/>
            <person name="Zeng Q."/>
            <person name="Gargeya S."/>
            <person name="Fitzgerald M."/>
            <person name="Haas B."/>
            <person name="Abouelleil A."/>
            <person name="Alvarado L."/>
            <person name="Arachchi H.M."/>
            <person name="Berlin A."/>
            <person name="Brown A."/>
            <person name="Chapman S.B."/>
            <person name="Chen Z."/>
            <person name="Dunbar C."/>
            <person name="Freedman E."/>
            <person name="Gearin G."/>
            <person name="Gellesch M."/>
            <person name="Goldberg J."/>
            <person name="Griggs A."/>
            <person name="Gujja S."/>
            <person name="Heilman E.R."/>
            <person name="Heiman D."/>
            <person name="Howarth C."/>
            <person name="Larson L."/>
            <person name="Lui A."/>
            <person name="MacDonald P.J.P."/>
            <person name="Mehta T."/>
            <person name="Montmayeur A."/>
            <person name="Murphy C."/>
            <person name="Neiman D."/>
            <person name="Pearson M."/>
            <person name="Priest M."/>
            <person name="Roberts A."/>
            <person name="Saif S."/>
            <person name="Shea T."/>
            <person name="Shenoy N."/>
            <person name="Sisk P."/>
            <person name="Stolte C."/>
            <person name="Sykes S."/>
            <person name="White J."/>
            <person name="Yandava C."/>
            <person name="Wortman J."/>
            <person name="Nusbaum C."/>
            <person name="Birren B."/>
        </authorList>
    </citation>
    <scope>NUCLEOTIDE SEQUENCE</scope>
    <source>
        <strain evidence="5">ERTm2</strain>
    </source>
</reference>
<dbReference type="PANTHER" id="PTHR11502">
    <property type="entry name" value="40S RIBOSOMAL PROTEIN S6"/>
    <property type="match status" value="1"/>
</dbReference>
<evidence type="ECO:0000313" key="5">
    <source>
        <dbReference type="EMBL" id="EHY65250.1"/>
    </source>
</evidence>